<name>A0A0F9ABH3_9ZZZZ</name>
<dbReference type="InterPro" id="IPR027417">
    <property type="entry name" value="P-loop_NTPase"/>
</dbReference>
<dbReference type="Gene3D" id="3.30.420.280">
    <property type="match status" value="1"/>
</dbReference>
<dbReference type="EMBL" id="LAZR01043515">
    <property type="protein sequence ID" value="KKL06889.1"/>
    <property type="molecule type" value="Genomic_DNA"/>
</dbReference>
<accession>A0A0F9ABH3</accession>
<sequence length="361" mass="41135">MTQVILSELYNFTDRQKELQQAVKTHRYVLYGGARGGGKSYGLRWMAVSLLDSWHQVLGISNARFGIFCEDYPALEERQISKVEIEFPQYLGKWHGQRREFRLAKEFGGGVIAFRNLDDPSKYQSSEFAGIAVDELTKNDEAIFDILRGSLRWPGIERTIFIGATNPGGKGHLWVKRLWIDGRLPKNLASKANEFKYVKALPTDNPHNADSYIEELGTLTDKMKRAWLEGDWTVFEGQVFEEWRNELHIIDEFKVPPNWEWGAGLDFGYRDNGVLSIMATGSENRVVVVDEFVFKELDAEEAGYQSGLKLKKHPLFPWICADEAMFWETGGPTIAEMFQKGLSRAMGKFAPILLKITHGKG</sequence>
<protein>
    <recommendedName>
        <fullName evidence="2">Phage terminase large subunit N-terminal domain-containing protein</fullName>
    </recommendedName>
</protein>
<reference evidence="1" key="1">
    <citation type="journal article" date="2015" name="Nature">
        <title>Complex archaea that bridge the gap between prokaryotes and eukaryotes.</title>
        <authorList>
            <person name="Spang A."/>
            <person name="Saw J.H."/>
            <person name="Jorgensen S.L."/>
            <person name="Zaremba-Niedzwiedzka K."/>
            <person name="Martijn J."/>
            <person name="Lind A.E."/>
            <person name="van Eijk R."/>
            <person name="Schleper C."/>
            <person name="Guy L."/>
            <person name="Ettema T.J."/>
        </authorList>
    </citation>
    <scope>NUCLEOTIDE SEQUENCE</scope>
</reference>
<evidence type="ECO:0000313" key="1">
    <source>
        <dbReference type="EMBL" id="KKL06889.1"/>
    </source>
</evidence>
<dbReference type="Gene3D" id="3.40.50.300">
    <property type="entry name" value="P-loop containing nucleotide triphosphate hydrolases"/>
    <property type="match status" value="1"/>
</dbReference>
<proteinExistence type="predicted"/>
<evidence type="ECO:0008006" key="2">
    <source>
        <dbReference type="Google" id="ProtNLM"/>
    </source>
</evidence>
<comment type="caution">
    <text evidence="1">The sequence shown here is derived from an EMBL/GenBank/DDBJ whole genome shotgun (WGS) entry which is preliminary data.</text>
</comment>
<feature type="non-terminal residue" evidence="1">
    <location>
        <position position="361"/>
    </location>
</feature>
<dbReference type="AlphaFoldDB" id="A0A0F9ABH3"/>
<gene>
    <name evidence="1" type="ORF">LCGC14_2591530</name>
</gene>
<organism evidence="1">
    <name type="scientific">marine sediment metagenome</name>
    <dbReference type="NCBI Taxonomy" id="412755"/>
    <lineage>
        <taxon>unclassified sequences</taxon>
        <taxon>metagenomes</taxon>
        <taxon>ecological metagenomes</taxon>
    </lineage>
</organism>